<name>A0A085MWV8_9BILA</name>
<gene>
    <name evidence="1" type="ORF">M514_26105</name>
</gene>
<dbReference type="Proteomes" id="UP000030758">
    <property type="component" value="Unassembled WGS sequence"/>
</dbReference>
<reference evidence="1" key="1">
    <citation type="journal article" date="2014" name="Nat. Genet.">
        <title>Genome and transcriptome of the porcine whipworm Trichuris suis.</title>
        <authorList>
            <person name="Jex A.R."/>
            <person name="Nejsum P."/>
            <person name="Schwarz E.M."/>
            <person name="Hu L."/>
            <person name="Young N.D."/>
            <person name="Hall R.S."/>
            <person name="Korhonen P.K."/>
            <person name="Liao S."/>
            <person name="Thamsborg S."/>
            <person name="Xia J."/>
            <person name="Xu P."/>
            <person name="Wang S."/>
            <person name="Scheerlinck J.P."/>
            <person name="Hofmann A."/>
            <person name="Sternberg P.W."/>
            <person name="Wang J."/>
            <person name="Gasser R.B."/>
        </authorList>
    </citation>
    <scope>NUCLEOTIDE SEQUENCE [LARGE SCALE GENOMIC DNA]</scope>
    <source>
        <strain evidence="1">DCEP-RM93F</strain>
    </source>
</reference>
<proteinExistence type="predicted"/>
<feature type="non-terminal residue" evidence="1">
    <location>
        <position position="82"/>
    </location>
</feature>
<evidence type="ECO:0000313" key="1">
    <source>
        <dbReference type="EMBL" id="KFD61704.1"/>
    </source>
</evidence>
<dbReference type="EMBL" id="KL367614">
    <property type="protein sequence ID" value="KFD61704.1"/>
    <property type="molecule type" value="Genomic_DNA"/>
</dbReference>
<dbReference type="AlphaFoldDB" id="A0A085MWV8"/>
<sequence>MSRLLEKQFFGLVKYLPARNQDSTVNPPPWYGDGYFYVYRKRRLDKGDKDKKKRRGFPIGSGRAHVLEITECFTERTKAFAA</sequence>
<protein>
    <submittedName>
        <fullName evidence="1">Uncharacterized protein</fullName>
    </submittedName>
</protein>
<accession>A0A085MWV8</accession>
<organism evidence="1">
    <name type="scientific">Trichuris suis</name>
    <name type="common">pig whipworm</name>
    <dbReference type="NCBI Taxonomy" id="68888"/>
    <lineage>
        <taxon>Eukaryota</taxon>
        <taxon>Metazoa</taxon>
        <taxon>Ecdysozoa</taxon>
        <taxon>Nematoda</taxon>
        <taxon>Enoplea</taxon>
        <taxon>Dorylaimia</taxon>
        <taxon>Trichinellida</taxon>
        <taxon>Trichuridae</taxon>
        <taxon>Trichuris</taxon>
    </lineage>
</organism>